<feature type="transmembrane region" description="Helical" evidence="9">
    <location>
        <begin position="301"/>
        <end position="322"/>
    </location>
</feature>
<dbReference type="GO" id="GO:0005789">
    <property type="term" value="C:endoplasmic reticulum membrane"/>
    <property type="evidence" value="ECO:0007669"/>
    <property type="project" value="TreeGrafter"/>
</dbReference>
<comment type="caution">
    <text evidence="10">The sequence shown here is derived from an EMBL/GenBank/DDBJ whole genome shotgun (WGS) entry which is preliminary data.</text>
</comment>
<feature type="compositionally biased region" description="Basic and acidic residues" evidence="8">
    <location>
        <begin position="1"/>
        <end position="10"/>
    </location>
</feature>
<dbReference type="GO" id="GO:0000139">
    <property type="term" value="C:Golgi membrane"/>
    <property type="evidence" value="ECO:0007669"/>
    <property type="project" value="TreeGrafter"/>
</dbReference>
<accession>A0A7D9KYN7</accession>
<evidence type="ECO:0000256" key="7">
    <source>
        <dbReference type="ARBA" id="ARBA00039669"/>
    </source>
</evidence>
<feature type="transmembrane region" description="Helical" evidence="9">
    <location>
        <begin position="205"/>
        <end position="222"/>
    </location>
</feature>
<feature type="region of interest" description="Disordered" evidence="8">
    <location>
        <begin position="1"/>
        <end position="33"/>
    </location>
</feature>
<evidence type="ECO:0000256" key="3">
    <source>
        <dbReference type="ARBA" id="ARBA00022448"/>
    </source>
</evidence>
<dbReference type="InterPro" id="IPR013657">
    <property type="entry name" value="SCL35B1-4/HUT1"/>
</dbReference>
<dbReference type="Pfam" id="PF08449">
    <property type="entry name" value="UAA"/>
    <property type="match status" value="1"/>
</dbReference>
<reference evidence="10" key="1">
    <citation type="submission" date="2020-04" db="EMBL/GenBank/DDBJ databases">
        <authorList>
            <person name="Alioto T."/>
            <person name="Alioto T."/>
            <person name="Gomez Garrido J."/>
        </authorList>
    </citation>
    <scope>NUCLEOTIDE SEQUENCE</scope>
    <source>
        <strain evidence="10">A484AB</strain>
    </source>
</reference>
<evidence type="ECO:0000256" key="9">
    <source>
        <dbReference type="SAM" id="Phobius"/>
    </source>
</evidence>
<evidence type="ECO:0000313" key="10">
    <source>
        <dbReference type="EMBL" id="CAB4021628.1"/>
    </source>
</evidence>
<evidence type="ECO:0000256" key="4">
    <source>
        <dbReference type="ARBA" id="ARBA00022692"/>
    </source>
</evidence>
<feature type="transmembrane region" description="Helical" evidence="9">
    <location>
        <begin position="328"/>
        <end position="346"/>
    </location>
</feature>
<feature type="transmembrane region" description="Helical" evidence="9">
    <location>
        <begin position="174"/>
        <end position="193"/>
    </location>
</feature>
<dbReference type="PANTHER" id="PTHR10778">
    <property type="entry name" value="SOLUTE CARRIER FAMILY 35 MEMBER B"/>
    <property type="match status" value="1"/>
</dbReference>
<dbReference type="PANTHER" id="PTHR10778:SF8">
    <property type="entry name" value="ADENOSINE 3'-PHOSPHO 5'-PHOSPHOSULFATE TRANSPORTER 2"/>
    <property type="match status" value="1"/>
</dbReference>
<feature type="transmembrane region" description="Helical" evidence="9">
    <location>
        <begin position="234"/>
        <end position="254"/>
    </location>
</feature>
<feature type="non-terminal residue" evidence="10">
    <location>
        <position position="1"/>
    </location>
</feature>
<proteinExistence type="inferred from homology"/>
<comment type="similarity">
    <text evidence="2">Belongs to the nucleotide-sugar transporter family. SLC35B subfamily.</text>
</comment>
<feature type="transmembrane region" description="Helical" evidence="9">
    <location>
        <begin position="58"/>
        <end position="76"/>
    </location>
</feature>
<dbReference type="OrthoDB" id="438495at2759"/>
<evidence type="ECO:0000313" key="11">
    <source>
        <dbReference type="Proteomes" id="UP001152795"/>
    </source>
</evidence>
<keyword evidence="3" id="KW-0813">Transport</keyword>
<keyword evidence="5 9" id="KW-1133">Transmembrane helix</keyword>
<name>A0A7D9KYN7_PARCT</name>
<feature type="transmembrane region" description="Helical" evidence="9">
    <location>
        <begin position="122"/>
        <end position="144"/>
    </location>
</feature>
<feature type="transmembrane region" description="Helical" evidence="9">
    <location>
        <begin position="274"/>
        <end position="294"/>
    </location>
</feature>
<dbReference type="EMBL" id="CACRXK020011536">
    <property type="protein sequence ID" value="CAB4021628.1"/>
    <property type="molecule type" value="Genomic_DNA"/>
</dbReference>
<dbReference type="InterPro" id="IPR037185">
    <property type="entry name" value="EmrE-like"/>
</dbReference>
<dbReference type="GO" id="GO:0046964">
    <property type="term" value="F:3'-phosphoadenosine 5'-phosphosulfate transmembrane transporter activity"/>
    <property type="evidence" value="ECO:0007669"/>
    <property type="project" value="TreeGrafter"/>
</dbReference>
<feature type="transmembrane region" description="Helical" evidence="9">
    <location>
        <begin position="88"/>
        <end position="110"/>
    </location>
</feature>
<evidence type="ECO:0000256" key="8">
    <source>
        <dbReference type="SAM" id="MobiDB-lite"/>
    </source>
</evidence>
<sequence>IPLVEKDDSSPKLTSVQVEDSDRRGNNSGHYGAAPNISKQQLVIIGVSLDHLSRSTQLFICCTGVFAFYLVYGYLQELIFSFEGIQPFGWYLTLIQFACYGIFGIIESNWRREFNRRIPLQTYALLAFLTVSTMGLSNTSLGYLNYPMQVIFKCCKLIPVMIGGVLIQGKRYSIVDVAACVLMSIGLILFTLADSEISPKFDQTGIILITLALCADAMIGNVQEKAMKTYSSTNTEVILFSYGIGFFYILAGLGISGGLREPFEYCAQHPSSTYGLAVIFSLTGYLGIAFVLSLVKCFGALLAVTVTTCRKAITIVLSFMFFTKPFTFRYVWSGAIVLLGIALNVYSKNKDKTDAMCWRFWMRMSRRKPALSQEI</sequence>
<gene>
    <name evidence="10" type="ORF">PACLA_8A033033</name>
</gene>
<evidence type="ECO:0000256" key="2">
    <source>
        <dbReference type="ARBA" id="ARBA00010694"/>
    </source>
</evidence>
<evidence type="ECO:0000256" key="6">
    <source>
        <dbReference type="ARBA" id="ARBA00023136"/>
    </source>
</evidence>
<keyword evidence="6 9" id="KW-0472">Membrane</keyword>
<keyword evidence="11" id="KW-1185">Reference proteome</keyword>
<dbReference type="Proteomes" id="UP001152795">
    <property type="component" value="Unassembled WGS sequence"/>
</dbReference>
<evidence type="ECO:0000256" key="5">
    <source>
        <dbReference type="ARBA" id="ARBA00022989"/>
    </source>
</evidence>
<dbReference type="AlphaFoldDB" id="A0A7D9KYN7"/>
<organism evidence="10 11">
    <name type="scientific">Paramuricea clavata</name>
    <name type="common">Red gorgonian</name>
    <name type="synonym">Violescent sea-whip</name>
    <dbReference type="NCBI Taxonomy" id="317549"/>
    <lineage>
        <taxon>Eukaryota</taxon>
        <taxon>Metazoa</taxon>
        <taxon>Cnidaria</taxon>
        <taxon>Anthozoa</taxon>
        <taxon>Octocorallia</taxon>
        <taxon>Malacalcyonacea</taxon>
        <taxon>Plexauridae</taxon>
        <taxon>Paramuricea</taxon>
    </lineage>
</organism>
<dbReference type="SUPFAM" id="SSF103481">
    <property type="entry name" value="Multidrug resistance efflux transporter EmrE"/>
    <property type="match status" value="1"/>
</dbReference>
<comment type="subcellular location">
    <subcellularLocation>
        <location evidence="1">Membrane</location>
        <topology evidence="1">Multi-pass membrane protein</topology>
    </subcellularLocation>
</comment>
<keyword evidence="4 9" id="KW-0812">Transmembrane</keyword>
<evidence type="ECO:0000256" key="1">
    <source>
        <dbReference type="ARBA" id="ARBA00004141"/>
    </source>
</evidence>
<protein>
    <recommendedName>
        <fullName evidence="7">Adenosine 3'-phospho 5'-phosphosulfate transporter 2</fullName>
    </recommendedName>
</protein>